<sequence>MTKWEMEGIKIQDTGRDSGSDIKRLSQKNGVLYIVWTHDAIWRGVEVNRAGNETCVEKVAVNLSQMSFKVIPRLSYTSALSVSASLYFHEPRISRRTLSFNPLTASEKVEALPLPQNLKKEVLCLLQPVGEEIQAFLEQFWSFLEGHCNFHEKLSWTYLGTIDYGKSAGNFVSSGEWSDLQSFKLACMGSDPENILRLWPNVKEDALGEISKRDGFRIREVFLKRSDLWFKFWVCHLSLQMEHFKRVNELNEAPADVSKLHIAVMKSNVGAARYFLDDSLMGRIPDLANSYLTRLHRREFDPTTFVFLVNHLNEEDSKAFLNLHSAECLLRCLTWPLLQFVLPMCELVWPGFDFDANIETLLQRVLIKIMQTQEPVSYENIFKTLWVKTPPQYKLMFITNITYHILYNLFLGYDLQQVMAEIAKAGQENRIQLLDLFMENANVVMSLSVEDNKYIAFKNILEKYFADKLIENYEDRYKRFTQDYVNAYYGENISSDNSLSDDFMSDDFNSDDLSDSFSDND</sequence>
<evidence type="ECO:0000313" key="2">
    <source>
        <dbReference type="Proteomes" id="UP000827092"/>
    </source>
</evidence>
<dbReference type="EMBL" id="JAFNEN010000462">
    <property type="protein sequence ID" value="KAG8182454.1"/>
    <property type="molecule type" value="Genomic_DNA"/>
</dbReference>
<name>A0AAV6UFD1_9ARAC</name>
<organism evidence="1 2">
    <name type="scientific">Oedothorax gibbosus</name>
    <dbReference type="NCBI Taxonomy" id="931172"/>
    <lineage>
        <taxon>Eukaryota</taxon>
        <taxon>Metazoa</taxon>
        <taxon>Ecdysozoa</taxon>
        <taxon>Arthropoda</taxon>
        <taxon>Chelicerata</taxon>
        <taxon>Arachnida</taxon>
        <taxon>Araneae</taxon>
        <taxon>Araneomorphae</taxon>
        <taxon>Entelegynae</taxon>
        <taxon>Araneoidea</taxon>
        <taxon>Linyphiidae</taxon>
        <taxon>Erigoninae</taxon>
        <taxon>Oedothorax</taxon>
    </lineage>
</organism>
<accession>A0AAV6UFD1</accession>
<dbReference type="Proteomes" id="UP000827092">
    <property type="component" value="Unassembled WGS sequence"/>
</dbReference>
<reference evidence="1 2" key="1">
    <citation type="journal article" date="2022" name="Nat. Ecol. Evol.">
        <title>A masculinizing supergene underlies an exaggerated male reproductive morph in a spider.</title>
        <authorList>
            <person name="Hendrickx F."/>
            <person name="De Corte Z."/>
            <person name="Sonet G."/>
            <person name="Van Belleghem S.M."/>
            <person name="Kostlbacher S."/>
            <person name="Vangestel C."/>
        </authorList>
    </citation>
    <scope>NUCLEOTIDE SEQUENCE [LARGE SCALE GENOMIC DNA]</scope>
    <source>
        <strain evidence="1">W744_W776</strain>
    </source>
</reference>
<keyword evidence="2" id="KW-1185">Reference proteome</keyword>
<comment type="caution">
    <text evidence="1">The sequence shown here is derived from an EMBL/GenBank/DDBJ whole genome shotgun (WGS) entry which is preliminary data.</text>
</comment>
<dbReference type="AlphaFoldDB" id="A0AAV6UFD1"/>
<gene>
    <name evidence="1" type="ORF">JTE90_012468</name>
</gene>
<proteinExistence type="predicted"/>
<protein>
    <submittedName>
        <fullName evidence="1">Uncharacterized protein</fullName>
    </submittedName>
</protein>
<evidence type="ECO:0000313" key="1">
    <source>
        <dbReference type="EMBL" id="KAG8182454.1"/>
    </source>
</evidence>